<proteinExistence type="predicted"/>
<feature type="region of interest" description="Disordered" evidence="1">
    <location>
        <begin position="1"/>
        <end position="21"/>
    </location>
</feature>
<dbReference type="AlphaFoldDB" id="A0A3S5BSL3"/>
<reference evidence="2" key="1">
    <citation type="submission" date="2018-11" db="EMBL/GenBank/DDBJ databases">
        <authorList>
            <consortium name="Pathogen Informatics"/>
        </authorList>
    </citation>
    <scope>NUCLEOTIDE SEQUENCE</scope>
</reference>
<organism evidence="2 3">
    <name type="scientific">Protopolystoma xenopodis</name>
    <dbReference type="NCBI Taxonomy" id="117903"/>
    <lineage>
        <taxon>Eukaryota</taxon>
        <taxon>Metazoa</taxon>
        <taxon>Spiralia</taxon>
        <taxon>Lophotrochozoa</taxon>
        <taxon>Platyhelminthes</taxon>
        <taxon>Monogenea</taxon>
        <taxon>Polyopisthocotylea</taxon>
        <taxon>Polystomatidea</taxon>
        <taxon>Polystomatidae</taxon>
        <taxon>Protopolystoma</taxon>
    </lineage>
</organism>
<feature type="compositionally biased region" description="Polar residues" evidence="1">
    <location>
        <begin position="8"/>
        <end position="18"/>
    </location>
</feature>
<dbReference type="Proteomes" id="UP000784294">
    <property type="component" value="Unassembled WGS sequence"/>
</dbReference>
<comment type="caution">
    <text evidence="2">The sequence shown here is derived from an EMBL/GenBank/DDBJ whole genome shotgun (WGS) entry which is preliminary data.</text>
</comment>
<gene>
    <name evidence="2" type="ORF">PXEA_LOCUS9902</name>
</gene>
<evidence type="ECO:0000256" key="1">
    <source>
        <dbReference type="SAM" id="MobiDB-lite"/>
    </source>
</evidence>
<sequence>MQTRRHTQINANTRSSPHATLDDVFEASMPVVRPKKLWPQLIGGLNPPTDTRRNASAEAGNCLIASLVPALAAGFSKSGNNYKTVSTK</sequence>
<evidence type="ECO:0000313" key="2">
    <source>
        <dbReference type="EMBL" id="VEL16462.1"/>
    </source>
</evidence>
<evidence type="ECO:0000313" key="3">
    <source>
        <dbReference type="Proteomes" id="UP000784294"/>
    </source>
</evidence>
<keyword evidence="3" id="KW-1185">Reference proteome</keyword>
<dbReference type="EMBL" id="CAAALY010028530">
    <property type="protein sequence ID" value="VEL16462.1"/>
    <property type="molecule type" value="Genomic_DNA"/>
</dbReference>
<protein>
    <submittedName>
        <fullName evidence="2">Uncharacterized protein</fullName>
    </submittedName>
</protein>
<accession>A0A3S5BSL3</accession>
<name>A0A3S5BSL3_9PLAT</name>